<dbReference type="Gramene" id="AUR62020445-RA">
    <property type="protein sequence ID" value="AUR62020445-RA:cds"/>
    <property type="gene ID" value="AUR62020445"/>
</dbReference>
<keyword evidence="1" id="KW-0175">Coiled coil</keyword>
<feature type="region of interest" description="Disordered" evidence="2">
    <location>
        <begin position="533"/>
        <end position="564"/>
    </location>
</feature>
<organism evidence="3 4">
    <name type="scientific">Chenopodium quinoa</name>
    <name type="common">Quinoa</name>
    <dbReference type="NCBI Taxonomy" id="63459"/>
    <lineage>
        <taxon>Eukaryota</taxon>
        <taxon>Viridiplantae</taxon>
        <taxon>Streptophyta</taxon>
        <taxon>Embryophyta</taxon>
        <taxon>Tracheophyta</taxon>
        <taxon>Spermatophyta</taxon>
        <taxon>Magnoliopsida</taxon>
        <taxon>eudicotyledons</taxon>
        <taxon>Gunneridae</taxon>
        <taxon>Pentapetalae</taxon>
        <taxon>Caryophyllales</taxon>
        <taxon>Chenopodiaceae</taxon>
        <taxon>Chenopodioideae</taxon>
        <taxon>Atripliceae</taxon>
        <taxon>Chenopodium</taxon>
    </lineage>
</organism>
<name>A0A803LY94_CHEQI</name>
<dbReference type="PANTHER" id="PTHR31071:SF2">
    <property type="entry name" value="ACTIN CYTOSKELETON-REGULATORY COMPLEX PAN-LIKE PROTEIN"/>
    <property type="match status" value="1"/>
</dbReference>
<reference evidence="3" key="2">
    <citation type="submission" date="2021-03" db="UniProtKB">
        <authorList>
            <consortium name="EnsemblPlants"/>
        </authorList>
    </citation>
    <scope>IDENTIFICATION</scope>
</reference>
<feature type="compositionally biased region" description="Basic and acidic residues" evidence="2">
    <location>
        <begin position="60"/>
        <end position="69"/>
    </location>
</feature>
<dbReference type="Proteomes" id="UP000596660">
    <property type="component" value="Unplaced"/>
</dbReference>
<evidence type="ECO:0000313" key="4">
    <source>
        <dbReference type="Proteomes" id="UP000596660"/>
    </source>
</evidence>
<feature type="compositionally biased region" description="Polar residues" evidence="2">
    <location>
        <begin position="1"/>
        <end position="17"/>
    </location>
</feature>
<protein>
    <submittedName>
        <fullName evidence="3">Uncharacterized protein</fullName>
    </submittedName>
</protein>
<feature type="compositionally biased region" description="Basic residues" evidence="2">
    <location>
        <begin position="30"/>
        <end position="40"/>
    </location>
</feature>
<sequence length="718" mass="81547">MKITPNTDLSALLSSKNPPQPLKTPDLPKKTTRKTPRKTARNTPRLSKKSGPPTPLLRWKFHEERENGGVKDNNNNNNNGDDDDGDAGNVAADEKSPECRRKSRREKVGPPVSARKLAATLWRMQLVKKRREKKESEDRLGFKVCFNSLFETQDLNLNLSKPANGHGGDRLSYQHASRECGSEAKEPLRSPCSVNGPTNGYHCERQSPFRFTNYAMEGATKWDPIYSKETDEHPDELKSLDQKVNAASMISTLEKELEQARGRIEELEAERRSSKKKLEHFLKKLSEERATWRSREHEKVRAIIDDVKADLSRERKNRQRLEIVNSKLVNEMAEVKLSAKRYMQDYEKERKSRELIEEVCNELAKEIGEDKAEVDSLKKECMKIRDEVEEERKMLQMAEVWREERVQMKLVDAKVALDQKYSQMNYLVSELDKFLRSKGVNLDMNEMREAELFTRAAASIDIQDLKEFTYEPSNPDDIFAVVEEMVMAESNVREIEPCAEYSPASHSSKVHAVSPETNNHSKESFQRLSNVYGNQSADMDDDGSGWETVSHAEDQGSSYSPDGSMMSINRMYRDSNASGSCTEWEEQGGDETPITEISEVCSVPSKQFKKVKSITRLWRSGPNSGDNYKIISVDGVNGRLSNGRVSNGATMSPDHGSNKSGISPSAMVGWNSPDINRGMKGCIEWPRGAHKSSLKHKLLEARMESQKVQLRHVLKQKI</sequence>
<dbReference type="EnsemblPlants" id="AUR62020445-RA">
    <property type="protein sequence ID" value="AUR62020445-RA:cds"/>
    <property type="gene ID" value="AUR62020445"/>
</dbReference>
<dbReference type="PANTHER" id="PTHR31071">
    <property type="entry name" value="GB|AAF24581.1"/>
    <property type="match status" value="1"/>
</dbReference>
<feature type="compositionally biased region" description="Low complexity" evidence="2">
    <location>
        <begin position="70"/>
        <end position="79"/>
    </location>
</feature>
<dbReference type="InterPro" id="IPR043424">
    <property type="entry name" value="BLT-like"/>
</dbReference>
<keyword evidence="4" id="KW-1185">Reference proteome</keyword>
<evidence type="ECO:0000313" key="3">
    <source>
        <dbReference type="EnsemblPlants" id="AUR62020445-RA:cds"/>
    </source>
</evidence>
<proteinExistence type="predicted"/>
<evidence type="ECO:0000256" key="1">
    <source>
        <dbReference type="SAM" id="Coils"/>
    </source>
</evidence>
<accession>A0A803LY94</accession>
<reference evidence="3" key="1">
    <citation type="journal article" date="2017" name="Nature">
        <title>The genome of Chenopodium quinoa.</title>
        <authorList>
            <person name="Jarvis D.E."/>
            <person name="Ho Y.S."/>
            <person name="Lightfoot D.J."/>
            <person name="Schmoeckel S.M."/>
            <person name="Li B."/>
            <person name="Borm T.J.A."/>
            <person name="Ohyanagi H."/>
            <person name="Mineta K."/>
            <person name="Michell C.T."/>
            <person name="Saber N."/>
            <person name="Kharbatia N.M."/>
            <person name="Rupper R.R."/>
            <person name="Sharp A.R."/>
            <person name="Dally N."/>
            <person name="Boughton B.A."/>
            <person name="Woo Y.H."/>
            <person name="Gao G."/>
            <person name="Schijlen E.G.W.M."/>
            <person name="Guo X."/>
            <person name="Momin A.A."/>
            <person name="Negrao S."/>
            <person name="Al-Babili S."/>
            <person name="Gehring C."/>
            <person name="Roessner U."/>
            <person name="Jung C."/>
            <person name="Murphy K."/>
            <person name="Arold S.T."/>
            <person name="Gojobori T."/>
            <person name="van der Linden C.G."/>
            <person name="van Loo E.N."/>
            <person name="Jellen E.N."/>
            <person name="Maughan P.J."/>
            <person name="Tester M."/>
        </authorList>
    </citation>
    <scope>NUCLEOTIDE SEQUENCE [LARGE SCALE GENOMIC DNA]</scope>
    <source>
        <strain evidence="3">cv. PI 614886</strain>
    </source>
</reference>
<feature type="region of interest" description="Disordered" evidence="2">
    <location>
        <begin position="1"/>
        <end position="112"/>
    </location>
</feature>
<evidence type="ECO:0000256" key="2">
    <source>
        <dbReference type="SAM" id="MobiDB-lite"/>
    </source>
</evidence>
<feature type="coiled-coil region" evidence="1">
    <location>
        <begin position="243"/>
        <end position="394"/>
    </location>
</feature>
<dbReference type="AlphaFoldDB" id="A0A803LY94"/>